<dbReference type="Proteomes" id="UP000509750">
    <property type="component" value="Chromosome"/>
</dbReference>
<evidence type="ECO:0000256" key="1">
    <source>
        <dbReference type="SAM" id="MobiDB-lite"/>
    </source>
</evidence>
<feature type="region of interest" description="Disordered" evidence="1">
    <location>
        <begin position="96"/>
        <end position="116"/>
    </location>
</feature>
<sequence>MSSTTPTGSGPEVNRDPDGNRLYLTFSGTFSTSGVVAAMARARHAAEQCDPGFTVVVDAREFSAGDDGALGTLAEWERVLGFAGARAVVRLGEGETVSNAELAAPDRPAAERQLER</sequence>
<gene>
    <name evidence="2" type="ORF">HUG10_04475</name>
</gene>
<evidence type="ECO:0008006" key="4">
    <source>
        <dbReference type="Google" id="ProtNLM"/>
    </source>
</evidence>
<dbReference type="EMBL" id="CP058529">
    <property type="protein sequence ID" value="QLG26841.1"/>
    <property type="molecule type" value="Genomic_DNA"/>
</dbReference>
<dbReference type="GeneID" id="56028062"/>
<protein>
    <recommendedName>
        <fullName evidence="4">STAS domain-containing protein</fullName>
    </recommendedName>
</protein>
<proteinExistence type="predicted"/>
<name>A0A7D5K0G3_9EURY</name>
<dbReference type="KEGG" id="halg:HUG10_04475"/>
<evidence type="ECO:0000313" key="2">
    <source>
        <dbReference type="EMBL" id="QLG26841.1"/>
    </source>
</evidence>
<dbReference type="OrthoDB" id="378269at2157"/>
<dbReference type="AlphaFoldDB" id="A0A7D5K0G3"/>
<keyword evidence="3" id="KW-1185">Reference proteome</keyword>
<feature type="region of interest" description="Disordered" evidence="1">
    <location>
        <begin position="1"/>
        <end position="20"/>
    </location>
</feature>
<accession>A0A7D5K0G3</accession>
<organism evidence="2 3">
    <name type="scientific">Halorarum halophilum</name>
    <dbReference type="NCBI Taxonomy" id="2743090"/>
    <lineage>
        <taxon>Archaea</taxon>
        <taxon>Methanobacteriati</taxon>
        <taxon>Methanobacteriota</taxon>
        <taxon>Stenosarchaea group</taxon>
        <taxon>Halobacteria</taxon>
        <taxon>Halobacteriales</taxon>
        <taxon>Haloferacaceae</taxon>
        <taxon>Halorarum</taxon>
    </lineage>
</organism>
<reference evidence="2 3" key="1">
    <citation type="submission" date="2020-07" db="EMBL/GenBank/DDBJ databases">
        <title>Gai3-2, isolated from salt lake.</title>
        <authorList>
            <person name="Cui H."/>
            <person name="Shi X."/>
        </authorList>
    </citation>
    <scope>NUCLEOTIDE SEQUENCE [LARGE SCALE GENOMIC DNA]</scope>
    <source>
        <strain evidence="2 3">Gai3-2</strain>
    </source>
</reference>
<dbReference type="RefSeq" id="WP_179168416.1">
    <property type="nucleotide sequence ID" value="NZ_CP058529.1"/>
</dbReference>
<evidence type="ECO:0000313" key="3">
    <source>
        <dbReference type="Proteomes" id="UP000509750"/>
    </source>
</evidence>